<evidence type="ECO:0000313" key="4">
    <source>
        <dbReference type="EMBL" id="MBB5158280.1"/>
    </source>
</evidence>
<dbReference type="SMART" id="SM01022">
    <property type="entry name" value="ASCH"/>
    <property type="match status" value="1"/>
</dbReference>
<dbReference type="PROSITE" id="PS00903">
    <property type="entry name" value="CYT_DCMP_DEAMINASES_1"/>
    <property type="match status" value="1"/>
</dbReference>
<dbReference type="PANTHER" id="PTHR42250:SF1">
    <property type="entry name" value="ASCH DOMAIN-CONTAINING PROTEIN"/>
    <property type="match status" value="1"/>
</dbReference>
<accession>A0A840QEK0</accession>
<dbReference type="CDD" id="cd01283">
    <property type="entry name" value="cytidine_deaminase"/>
    <property type="match status" value="1"/>
</dbReference>
<evidence type="ECO:0000256" key="1">
    <source>
        <dbReference type="ARBA" id="ARBA00022723"/>
    </source>
</evidence>
<keyword evidence="4" id="KW-0378">Hydrolase</keyword>
<proteinExistence type="predicted"/>
<keyword evidence="2" id="KW-0862">Zinc</keyword>
<dbReference type="SUPFAM" id="SSF88697">
    <property type="entry name" value="PUA domain-like"/>
    <property type="match status" value="1"/>
</dbReference>
<dbReference type="AlphaFoldDB" id="A0A840QEK0"/>
<keyword evidence="1" id="KW-0479">Metal-binding</keyword>
<dbReference type="Gene3D" id="2.30.130.30">
    <property type="entry name" value="Hypothetical protein"/>
    <property type="match status" value="1"/>
</dbReference>
<name>A0A840QEK0_9PSEU</name>
<evidence type="ECO:0000256" key="2">
    <source>
        <dbReference type="ARBA" id="ARBA00022833"/>
    </source>
</evidence>
<evidence type="ECO:0000259" key="3">
    <source>
        <dbReference type="PROSITE" id="PS51747"/>
    </source>
</evidence>
<dbReference type="PANTHER" id="PTHR42250">
    <property type="entry name" value="ASCH DOMAIN-CONTAINING PROTEIN"/>
    <property type="match status" value="1"/>
</dbReference>
<reference evidence="4 5" key="1">
    <citation type="submission" date="2020-08" db="EMBL/GenBank/DDBJ databases">
        <title>Sequencing the genomes of 1000 actinobacteria strains.</title>
        <authorList>
            <person name="Klenk H.-P."/>
        </authorList>
    </citation>
    <scope>NUCLEOTIDE SEQUENCE [LARGE SCALE GENOMIC DNA]</scope>
    <source>
        <strain evidence="4 5">DSM 45584</strain>
    </source>
</reference>
<evidence type="ECO:0000313" key="5">
    <source>
        <dbReference type="Proteomes" id="UP000584374"/>
    </source>
</evidence>
<gene>
    <name evidence="4" type="ORF">BJ970_005879</name>
</gene>
<dbReference type="Pfam" id="PF00383">
    <property type="entry name" value="dCMP_cyt_deam_1"/>
    <property type="match status" value="1"/>
</dbReference>
<dbReference type="PROSITE" id="PS51747">
    <property type="entry name" value="CYT_DCMP_DEAMINASES_2"/>
    <property type="match status" value="1"/>
</dbReference>
<comment type="caution">
    <text evidence="4">The sequence shown here is derived from an EMBL/GenBank/DDBJ whole genome shotgun (WGS) entry which is preliminary data.</text>
</comment>
<keyword evidence="5" id="KW-1185">Reference proteome</keyword>
<dbReference type="Pfam" id="PF04266">
    <property type="entry name" value="ASCH"/>
    <property type="match status" value="1"/>
</dbReference>
<dbReference type="InterPro" id="IPR016193">
    <property type="entry name" value="Cytidine_deaminase-like"/>
</dbReference>
<dbReference type="CDD" id="cd06552">
    <property type="entry name" value="ASCH_yqfb_like"/>
    <property type="match status" value="1"/>
</dbReference>
<dbReference type="InterPro" id="IPR002125">
    <property type="entry name" value="CMP_dCMP_dom"/>
</dbReference>
<dbReference type="InterPro" id="IPR007374">
    <property type="entry name" value="ASCH_domain"/>
</dbReference>
<dbReference type="RefSeq" id="WP_184729974.1">
    <property type="nucleotide sequence ID" value="NZ_JACHIW010000002.1"/>
</dbReference>
<dbReference type="GO" id="GO:0008270">
    <property type="term" value="F:zinc ion binding"/>
    <property type="evidence" value="ECO:0007669"/>
    <property type="project" value="InterPro"/>
</dbReference>
<dbReference type="EC" id="3.5.4.5" evidence="4"/>
<dbReference type="SUPFAM" id="SSF53927">
    <property type="entry name" value="Cytidine deaminase-like"/>
    <property type="match status" value="1"/>
</dbReference>
<dbReference type="EMBL" id="JACHIW010000002">
    <property type="protein sequence ID" value="MBB5158280.1"/>
    <property type="molecule type" value="Genomic_DNA"/>
</dbReference>
<dbReference type="Proteomes" id="UP000584374">
    <property type="component" value="Unassembled WGS sequence"/>
</dbReference>
<organism evidence="4 5">
    <name type="scientific">Saccharopolyspora phatthalungensis</name>
    <dbReference type="NCBI Taxonomy" id="664693"/>
    <lineage>
        <taxon>Bacteria</taxon>
        <taxon>Bacillati</taxon>
        <taxon>Actinomycetota</taxon>
        <taxon>Actinomycetes</taxon>
        <taxon>Pseudonocardiales</taxon>
        <taxon>Pseudonocardiaceae</taxon>
        <taxon>Saccharopolyspora</taxon>
    </lineage>
</organism>
<dbReference type="Gene3D" id="3.40.140.10">
    <property type="entry name" value="Cytidine Deaminase, domain 2"/>
    <property type="match status" value="1"/>
</dbReference>
<protein>
    <submittedName>
        <fullName evidence="4">Cytidine deaminase</fullName>
        <ecNumber evidence="4">3.5.4.5</ecNumber>
    </submittedName>
</protein>
<sequence length="254" mass="27275">MITDFETNLVQAAVDLIDRCQGNDNHSVAAAALDSAGRIHTGLNVYHFTRGPCAELVVLGQAAASSDQLPLTTIVAALDGGRGVIPPCGRCRQVLFDYFPGIRVIVNSRNGLTSVPIIDLLPYVFDERSLEPGAGVQKVYFHPAYLAAVRAGTKTSTIRFQDPVRLGPAELVFETDDGDVTVRAEVTILEEKAIRDLSDTDAVRDGFADRHELLATLEQHYPGIASDANVTLVHFVHPDSSADFSEGTPTCSAT</sequence>
<dbReference type="GO" id="GO:0004126">
    <property type="term" value="F:cytidine deaminase activity"/>
    <property type="evidence" value="ECO:0007669"/>
    <property type="project" value="UniProtKB-EC"/>
</dbReference>
<dbReference type="InterPro" id="IPR015947">
    <property type="entry name" value="PUA-like_sf"/>
</dbReference>
<feature type="domain" description="CMP/dCMP-type deaminase" evidence="3">
    <location>
        <begin position="4"/>
        <end position="128"/>
    </location>
</feature>
<dbReference type="InterPro" id="IPR016192">
    <property type="entry name" value="APOBEC/CMP_deaminase_Zn-bd"/>
</dbReference>